<feature type="compositionally biased region" description="Acidic residues" evidence="1">
    <location>
        <begin position="94"/>
        <end position="109"/>
    </location>
</feature>
<dbReference type="EMBL" id="JAGTXO010000040">
    <property type="protein sequence ID" value="KAG8459489.1"/>
    <property type="molecule type" value="Genomic_DNA"/>
</dbReference>
<organism evidence="2 3">
    <name type="scientific">Diacronema lutheri</name>
    <name type="common">Unicellular marine alga</name>
    <name type="synonym">Monochrysis lutheri</name>
    <dbReference type="NCBI Taxonomy" id="2081491"/>
    <lineage>
        <taxon>Eukaryota</taxon>
        <taxon>Haptista</taxon>
        <taxon>Haptophyta</taxon>
        <taxon>Pavlovophyceae</taxon>
        <taxon>Pavlovales</taxon>
        <taxon>Pavlovaceae</taxon>
        <taxon>Diacronema</taxon>
    </lineage>
</organism>
<feature type="compositionally biased region" description="Gly residues" evidence="1">
    <location>
        <begin position="477"/>
        <end position="486"/>
    </location>
</feature>
<feature type="region of interest" description="Disordered" evidence="1">
    <location>
        <begin position="465"/>
        <end position="487"/>
    </location>
</feature>
<feature type="compositionally biased region" description="Acidic residues" evidence="1">
    <location>
        <begin position="465"/>
        <end position="476"/>
    </location>
</feature>
<evidence type="ECO:0000313" key="2">
    <source>
        <dbReference type="EMBL" id="KAG8459489.1"/>
    </source>
</evidence>
<protein>
    <submittedName>
        <fullName evidence="2">Uncharacterized protein</fullName>
    </submittedName>
</protein>
<reference evidence="2" key="1">
    <citation type="submission" date="2021-05" db="EMBL/GenBank/DDBJ databases">
        <title>The genome of the haptophyte Pavlova lutheri (Diacronema luteri, Pavlovales) - a model for lipid biosynthesis in eukaryotic algae.</title>
        <authorList>
            <person name="Hulatt C.J."/>
            <person name="Posewitz M.C."/>
        </authorList>
    </citation>
    <scope>NUCLEOTIDE SEQUENCE</scope>
    <source>
        <strain evidence="2">NIVA-4/92</strain>
    </source>
</reference>
<dbReference type="Proteomes" id="UP000751190">
    <property type="component" value="Unassembled WGS sequence"/>
</dbReference>
<dbReference type="AlphaFoldDB" id="A0A8J6C3P1"/>
<evidence type="ECO:0000256" key="1">
    <source>
        <dbReference type="SAM" id="MobiDB-lite"/>
    </source>
</evidence>
<evidence type="ECO:0000313" key="3">
    <source>
        <dbReference type="Proteomes" id="UP000751190"/>
    </source>
</evidence>
<feature type="region of interest" description="Disordered" evidence="1">
    <location>
        <begin position="85"/>
        <end position="112"/>
    </location>
</feature>
<feature type="region of interest" description="Disordered" evidence="1">
    <location>
        <begin position="268"/>
        <end position="292"/>
    </location>
</feature>
<accession>A0A8J6C3P1</accession>
<keyword evidence="3" id="KW-1185">Reference proteome</keyword>
<name>A0A8J6C3P1_DIALT</name>
<sequence length="589" mass="58246">MSLSLLGPSLAVAGHAARALSAYRTLREVPAEADALFGAMRALEGPLLVASALHARERTAGVVDGALALARAALADAEALLAGDRPTDGGAGVDDSDADGGDDGDDGIADDGARGWVPWLERAIGGVRRRDALPKARAQLLEAGAALSLAFGVLGALYGPLAPPDPRAPFALEPSALETARELATELEAGRRFRLVLGVGECFALLGSTVKRAGGAHGAGAGAERAWSAHGRHALLLELIEPPSQHETTAPSNARAAGVPASAGWQLTLRPIGGDGDGDCDHGEDGGGAGGGVTDASPALAVLRALAREPLAMLPLRAAALVVSRRPLAVSGVPAHGVSRALPASLAAATPTYVFSAAEPGSGAAGAGGAGGRAPIGRARGAGASAFALVFETAAPPSGVGADAAERGAGARWPFAGGRWISAETVDALFALALAFADGERARADVESHDGRRAMLRALRAIGAYDDDPEDGDDGESGAGGAGGRAADGAARATSAVRSVSMAVSMAAEHAPRTPVPAERARGEARSESVGATYASHGPERCAGAGAARDARGGVAAAARAAEGAAREAVDADAAGEALGTRLGAVRLG</sequence>
<comment type="caution">
    <text evidence="2">The sequence shown here is derived from an EMBL/GenBank/DDBJ whole genome shotgun (WGS) entry which is preliminary data.</text>
</comment>
<proteinExistence type="predicted"/>
<gene>
    <name evidence="2" type="ORF">KFE25_012824</name>
</gene>
<feature type="region of interest" description="Disordered" evidence="1">
    <location>
        <begin position="506"/>
        <end position="538"/>
    </location>
</feature>